<organism evidence="1 2">
    <name type="scientific">Panagrolaimus sp. ES5</name>
    <dbReference type="NCBI Taxonomy" id="591445"/>
    <lineage>
        <taxon>Eukaryota</taxon>
        <taxon>Metazoa</taxon>
        <taxon>Ecdysozoa</taxon>
        <taxon>Nematoda</taxon>
        <taxon>Chromadorea</taxon>
        <taxon>Rhabditida</taxon>
        <taxon>Tylenchina</taxon>
        <taxon>Panagrolaimomorpha</taxon>
        <taxon>Panagrolaimoidea</taxon>
        <taxon>Panagrolaimidae</taxon>
        <taxon>Panagrolaimus</taxon>
    </lineage>
</organism>
<name>A0AC34G4V1_9BILA</name>
<sequence length="193" mass="22364">MGNEIERVWGKTHLGQYYCLITSKYWWYGVRLIIDEEYRHLEPQRERGVHRIGHGIVIKEDFLTREAASEYVSQSLQNHDGIYLGNCKVAHIGAPSSISGGCSNSSSNFKTSKEDKKEACARIVQFNEFVLSADQEVRIVVHSFRRKSRFEICEIAKQLVAERYGYGQYDLFNKNCQHFVTLCVLGEERRTDF</sequence>
<evidence type="ECO:0000313" key="2">
    <source>
        <dbReference type="WBParaSite" id="ES5_v2.g24700.t1"/>
    </source>
</evidence>
<dbReference type="Proteomes" id="UP000887579">
    <property type="component" value="Unplaced"/>
</dbReference>
<dbReference type="WBParaSite" id="ES5_v2.g24700.t1">
    <property type="protein sequence ID" value="ES5_v2.g24700.t1"/>
    <property type="gene ID" value="ES5_v2.g24700"/>
</dbReference>
<reference evidence="2" key="1">
    <citation type="submission" date="2022-11" db="UniProtKB">
        <authorList>
            <consortium name="WormBaseParasite"/>
        </authorList>
    </citation>
    <scope>IDENTIFICATION</scope>
</reference>
<accession>A0AC34G4V1</accession>
<protein>
    <submittedName>
        <fullName evidence="2">LRAT domain-containing protein</fullName>
    </submittedName>
</protein>
<proteinExistence type="predicted"/>
<evidence type="ECO:0000313" key="1">
    <source>
        <dbReference type="Proteomes" id="UP000887579"/>
    </source>
</evidence>